<dbReference type="PANTHER" id="PTHR30098:SF2">
    <property type="entry name" value="LEUCYL_PHENYLALANYL-TRNA--PROTEIN TRANSFERASE"/>
    <property type="match status" value="1"/>
</dbReference>
<gene>
    <name evidence="4" type="primary">aat</name>
    <name evidence="5" type="ORF">RS694_07605</name>
</gene>
<evidence type="ECO:0000313" key="6">
    <source>
        <dbReference type="Proteomes" id="UP000186110"/>
    </source>
</evidence>
<dbReference type="SUPFAM" id="SSF55729">
    <property type="entry name" value="Acyl-CoA N-acyltransferases (Nat)"/>
    <property type="match status" value="1"/>
</dbReference>
<dbReference type="Proteomes" id="UP000186110">
    <property type="component" value="Chromosome"/>
</dbReference>
<comment type="catalytic activity">
    <reaction evidence="4">
        <text>N-terminal L-arginyl-[protein] + L-leucyl-tRNA(Leu) = N-terminal L-leucyl-L-arginyl-[protein] + tRNA(Leu) + H(+)</text>
        <dbReference type="Rhea" id="RHEA:50416"/>
        <dbReference type="Rhea" id="RHEA-COMP:9613"/>
        <dbReference type="Rhea" id="RHEA-COMP:9622"/>
        <dbReference type="Rhea" id="RHEA-COMP:12672"/>
        <dbReference type="Rhea" id="RHEA-COMP:12673"/>
        <dbReference type="ChEBI" id="CHEBI:15378"/>
        <dbReference type="ChEBI" id="CHEBI:64719"/>
        <dbReference type="ChEBI" id="CHEBI:78442"/>
        <dbReference type="ChEBI" id="CHEBI:78494"/>
        <dbReference type="ChEBI" id="CHEBI:133044"/>
        <dbReference type="EC" id="2.3.2.6"/>
    </reaction>
</comment>
<dbReference type="GO" id="GO:0008914">
    <property type="term" value="F:leucyl-tRNA--protein transferase activity"/>
    <property type="evidence" value="ECO:0007669"/>
    <property type="project" value="UniProtKB-UniRule"/>
</dbReference>
<evidence type="ECO:0000313" key="5">
    <source>
        <dbReference type="EMBL" id="APW42420.1"/>
    </source>
</evidence>
<evidence type="ECO:0000256" key="4">
    <source>
        <dbReference type="HAMAP-Rule" id="MF_00688"/>
    </source>
</evidence>
<proteinExistence type="inferred from homology"/>
<dbReference type="STRING" id="1484693.RS694_07605"/>
<name>A0A1P8K8W3_9BURK</name>
<accession>A0A1P8K8W3</accession>
<evidence type="ECO:0000256" key="2">
    <source>
        <dbReference type="ARBA" id="ARBA00022679"/>
    </source>
</evidence>
<keyword evidence="1 4" id="KW-0963">Cytoplasm</keyword>
<comment type="catalytic activity">
    <reaction evidence="4">
        <text>L-phenylalanyl-tRNA(Phe) + an N-terminal L-alpha-aminoacyl-[protein] = an N-terminal L-phenylalanyl-L-alpha-aminoacyl-[protein] + tRNA(Phe)</text>
        <dbReference type="Rhea" id="RHEA:43632"/>
        <dbReference type="Rhea" id="RHEA-COMP:9668"/>
        <dbReference type="Rhea" id="RHEA-COMP:9699"/>
        <dbReference type="Rhea" id="RHEA-COMP:10636"/>
        <dbReference type="Rhea" id="RHEA-COMP:10637"/>
        <dbReference type="ChEBI" id="CHEBI:78442"/>
        <dbReference type="ChEBI" id="CHEBI:78531"/>
        <dbReference type="ChEBI" id="CHEBI:78597"/>
        <dbReference type="ChEBI" id="CHEBI:83561"/>
        <dbReference type="EC" id="2.3.2.6"/>
    </reaction>
</comment>
<organism evidence="5 6">
    <name type="scientific">Rhodoferax saidenbachensis</name>
    <dbReference type="NCBI Taxonomy" id="1484693"/>
    <lineage>
        <taxon>Bacteria</taxon>
        <taxon>Pseudomonadati</taxon>
        <taxon>Pseudomonadota</taxon>
        <taxon>Betaproteobacteria</taxon>
        <taxon>Burkholderiales</taxon>
        <taxon>Comamonadaceae</taxon>
        <taxon>Rhodoferax</taxon>
    </lineage>
</organism>
<reference evidence="5 6" key="1">
    <citation type="submission" date="2017-01" db="EMBL/GenBank/DDBJ databases">
        <authorList>
            <person name="Mah S.A."/>
            <person name="Swanson W.J."/>
            <person name="Moy G.W."/>
            <person name="Vacquier V.D."/>
        </authorList>
    </citation>
    <scope>NUCLEOTIDE SEQUENCE [LARGE SCALE GENOMIC DNA]</scope>
    <source>
        <strain evidence="5 6">DSM 22694</strain>
    </source>
</reference>
<comment type="similarity">
    <text evidence="4">Belongs to the L/F-transferase family.</text>
</comment>
<keyword evidence="6" id="KW-1185">Reference proteome</keyword>
<comment type="catalytic activity">
    <reaction evidence="4">
        <text>N-terminal L-lysyl-[protein] + L-leucyl-tRNA(Leu) = N-terminal L-leucyl-L-lysyl-[protein] + tRNA(Leu) + H(+)</text>
        <dbReference type="Rhea" id="RHEA:12340"/>
        <dbReference type="Rhea" id="RHEA-COMP:9613"/>
        <dbReference type="Rhea" id="RHEA-COMP:9622"/>
        <dbReference type="Rhea" id="RHEA-COMP:12670"/>
        <dbReference type="Rhea" id="RHEA-COMP:12671"/>
        <dbReference type="ChEBI" id="CHEBI:15378"/>
        <dbReference type="ChEBI" id="CHEBI:65249"/>
        <dbReference type="ChEBI" id="CHEBI:78442"/>
        <dbReference type="ChEBI" id="CHEBI:78494"/>
        <dbReference type="ChEBI" id="CHEBI:133043"/>
        <dbReference type="EC" id="2.3.2.6"/>
    </reaction>
</comment>
<dbReference type="InterPro" id="IPR042221">
    <property type="entry name" value="Leu/Phe-tRNA_Trfase_N"/>
</dbReference>
<dbReference type="Gene3D" id="3.40.630.70">
    <property type="entry name" value="Leucyl/phenylalanyl-tRNA-protein transferase, C-terminal domain"/>
    <property type="match status" value="1"/>
</dbReference>
<evidence type="ECO:0000256" key="1">
    <source>
        <dbReference type="ARBA" id="ARBA00022490"/>
    </source>
</evidence>
<dbReference type="InterPro" id="IPR016181">
    <property type="entry name" value="Acyl_CoA_acyltransferase"/>
</dbReference>
<dbReference type="InterPro" id="IPR004616">
    <property type="entry name" value="Leu/Phe-tRNA_Trfase"/>
</dbReference>
<keyword evidence="2 4" id="KW-0808">Transferase</keyword>
<dbReference type="KEGG" id="rsb:RS694_07605"/>
<dbReference type="eggNOG" id="COG2360">
    <property type="taxonomic scope" value="Bacteria"/>
</dbReference>
<dbReference type="GO" id="GO:0030163">
    <property type="term" value="P:protein catabolic process"/>
    <property type="evidence" value="ECO:0007669"/>
    <property type="project" value="UniProtKB-UniRule"/>
</dbReference>
<protein>
    <recommendedName>
        <fullName evidence="4">Leucyl/phenylalanyl-tRNA--protein transferase</fullName>
        <ecNumber evidence="4">2.3.2.6</ecNumber>
    </recommendedName>
    <alternativeName>
        <fullName evidence="4">L/F-transferase</fullName>
    </alternativeName>
    <alternativeName>
        <fullName evidence="4">Leucyltransferase</fullName>
    </alternativeName>
    <alternativeName>
        <fullName evidence="4">Phenyalanyltransferase</fullName>
    </alternativeName>
</protein>
<dbReference type="HAMAP" id="MF_00688">
    <property type="entry name" value="Leu_Phe_trans"/>
    <property type="match status" value="1"/>
</dbReference>
<dbReference type="GO" id="GO:0005737">
    <property type="term" value="C:cytoplasm"/>
    <property type="evidence" value="ECO:0007669"/>
    <property type="project" value="UniProtKB-SubCell"/>
</dbReference>
<comment type="function">
    <text evidence="4">Functions in the N-end rule pathway of protein degradation where it conjugates Leu, Phe and, less efficiently, Met from aminoacyl-tRNAs to the N-termini of proteins containing an N-terminal arginine or lysine.</text>
</comment>
<dbReference type="AlphaFoldDB" id="A0A1P8K8W3"/>
<dbReference type="EMBL" id="CP019239">
    <property type="protein sequence ID" value="APW42420.1"/>
    <property type="molecule type" value="Genomic_DNA"/>
</dbReference>
<keyword evidence="3 4" id="KW-0012">Acyltransferase</keyword>
<sequence>MSSSQGLYLPWMEPGHPFPPPDRAWNVESDAPGLLAAGGDLEVSTLCKAYAQGIFPWFSDGQPILWWSPDPRMVLTVADFKLHRSLRKKLLRFRDDVQCEIRIDSAFAQVIAACAGTQRKGAPGTWIVPDMVQAYTDLHAAGHAHSVEAWIGGELVGGLYCVSLGRAVFGESMFTRVPDASKIALAALVAFCRHHGIARIDCQQNTRHLASLGAAEMPRSVFVEAVQQALKEPAPQWHFDPLYWKPVLSA</sequence>
<dbReference type="EC" id="2.3.2.6" evidence="4"/>
<dbReference type="InterPro" id="IPR042203">
    <property type="entry name" value="Leu/Phe-tRNA_Trfase_C"/>
</dbReference>
<dbReference type="Pfam" id="PF03588">
    <property type="entry name" value="Leu_Phe_trans"/>
    <property type="match status" value="1"/>
</dbReference>
<dbReference type="Gene3D" id="3.30.70.3550">
    <property type="entry name" value="Leucyl/phenylalanyl-tRNA-protein transferase, N-terminal domain"/>
    <property type="match status" value="1"/>
</dbReference>
<dbReference type="RefSeq" id="WP_029705796.1">
    <property type="nucleotide sequence ID" value="NZ_CP019239.1"/>
</dbReference>
<dbReference type="PANTHER" id="PTHR30098">
    <property type="entry name" value="LEUCYL/PHENYLALANYL-TRNA--PROTEIN TRANSFERASE"/>
    <property type="match status" value="1"/>
</dbReference>
<dbReference type="NCBIfam" id="TIGR00667">
    <property type="entry name" value="aat"/>
    <property type="match status" value="1"/>
</dbReference>
<comment type="subcellular location">
    <subcellularLocation>
        <location evidence="4">Cytoplasm</location>
    </subcellularLocation>
</comment>
<evidence type="ECO:0000256" key="3">
    <source>
        <dbReference type="ARBA" id="ARBA00023315"/>
    </source>
</evidence>